<dbReference type="FunCoup" id="A0A0D0DBB7">
    <property type="interactions" value="211"/>
</dbReference>
<dbReference type="STRING" id="930991.A0A0D0DBB7"/>
<feature type="domain" description="Protein kinase" evidence="11">
    <location>
        <begin position="1"/>
        <end position="382"/>
    </location>
</feature>
<comment type="catalytic activity">
    <reaction evidence="9">
        <text>L-seryl-[protein] + ATP = O-phospho-L-seryl-[protein] + ADP + H(+)</text>
        <dbReference type="Rhea" id="RHEA:17989"/>
        <dbReference type="Rhea" id="RHEA-COMP:9863"/>
        <dbReference type="Rhea" id="RHEA-COMP:11604"/>
        <dbReference type="ChEBI" id="CHEBI:15378"/>
        <dbReference type="ChEBI" id="CHEBI:29999"/>
        <dbReference type="ChEBI" id="CHEBI:30616"/>
        <dbReference type="ChEBI" id="CHEBI:83421"/>
        <dbReference type="ChEBI" id="CHEBI:456216"/>
        <dbReference type="EC" id="2.7.11.22"/>
    </reaction>
</comment>
<keyword evidence="4" id="KW-0808">Transferase</keyword>
<evidence type="ECO:0000256" key="8">
    <source>
        <dbReference type="ARBA" id="ARBA00047811"/>
    </source>
</evidence>
<evidence type="ECO:0000256" key="6">
    <source>
        <dbReference type="ARBA" id="ARBA00022777"/>
    </source>
</evidence>
<feature type="region of interest" description="Disordered" evidence="10">
    <location>
        <begin position="231"/>
        <end position="251"/>
    </location>
</feature>
<evidence type="ECO:0000313" key="12">
    <source>
        <dbReference type="EMBL" id="KIK94427.1"/>
    </source>
</evidence>
<evidence type="ECO:0000256" key="9">
    <source>
        <dbReference type="ARBA" id="ARBA00048367"/>
    </source>
</evidence>
<dbReference type="SMART" id="SM00220">
    <property type="entry name" value="S_TKc"/>
    <property type="match status" value="1"/>
</dbReference>
<feature type="compositionally biased region" description="Acidic residues" evidence="10">
    <location>
        <begin position="231"/>
        <end position="244"/>
    </location>
</feature>
<keyword evidence="7" id="KW-0067">ATP-binding</keyword>
<dbReference type="PROSITE" id="PS50011">
    <property type="entry name" value="PROTEIN_KINASE_DOM"/>
    <property type="match status" value="1"/>
</dbReference>
<dbReference type="EC" id="2.7.11.22" evidence="2"/>
<dbReference type="PANTHER" id="PTHR24056:SF171">
    <property type="entry name" value="CYCLIN-DEPENDENT KINASE 20"/>
    <property type="match status" value="1"/>
</dbReference>
<dbReference type="InterPro" id="IPR050108">
    <property type="entry name" value="CDK"/>
</dbReference>
<evidence type="ECO:0000256" key="5">
    <source>
        <dbReference type="ARBA" id="ARBA00022741"/>
    </source>
</evidence>
<dbReference type="Pfam" id="PF00069">
    <property type="entry name" value="Pkinase"/>
    <property type="match status" value="1"/>
</dbReference>
<dbReference type="AlphaFoldDB" id="A0A0D0DBB7"/>
<dbReference type="PANTHER" id="PTHR24056">
    <property type="entry name" value="CELL DIVISION PROTEIN KINASE"/>
    <property type="match status" value="1"/>
</dbReference>
<gene>
    <name evidence="12" type="ORF">PAXRUDRAFT_25924</name>
</gene>
<keyword evidence="6" id="KW-0418">Kinase</keyword>
<proteinExistence type="inferred from homology"/>
<dbReference type="InterPro" id="IPR000719">
    <property type="entry name" value="Prot_kinase_dom"/>
</dbReference>
<dbReference type="GO" id="GO:0005524">
    <property type="term" value="F:ATP binding"/>
    <property type="evidence" value="ECO:0007669"/>
    <property type="project" value="UniProtKB-KW"/>
</dbReference>
<dbReference type="PROSITE" id="PS00108">
    <property type="entry name" value="PROTEIN_KINASE_ST"/>
    <property type="match status" value="1"/>
</dbReference>
<protein>
    <recommendedName>
        <fullName evidence="2">cyclin-dependent kinase</fullName>
        <ecNumber evidence="2">2.7.11.22</ecNumber>
    </recommendedName>
</protein>
<keyword evidence="13" id="KW-1185">Reference proteome</keyword>
<keyword evidence="5" id="KW-0547">Nucleotide-binding</keyword>
<evidence type="ECO:0000256" key="10">
    <source>
        <dbReference type="SAM" id="MobiDB-lite"/>
    </source>
</evidence>
<dbReference type="Gene3D" id="1.10.510.10">
    <property type="entry name" value="Transferase(Phosphotransferase) domain 1"/>
    <property type="match status" value="1"/>
</dbReference>
<dbReference type="OrthoDB" id="413582at2759"/>
<dbReference type="InterPro" id="IPR008271">
    <property type="entry name" value="Ser/Thr_kinase_AS"/>
</dbReference>
<comment type="catalytic activity">
    <reaction evidence="8">
        <text>L-threonyl-[protein] + ATP = O-phospho-L-threonyl-[protein] + ADP + H(+)</text>
        <dbReference type="Rhea" id="RHEA:46608"/>
        <dbReference type="Rhea" id="RHEA-COMP:11060"/>
        <dbReference type="Rhea" id="RHEA-COMP:11605"/>
        <dbReference type="ChEBI" id="CHEBI:15378"/>
        <dbReference type="ChEBI" id="CHEBI:30013"/>
        <dbReference type="ChEBI" id="CHEBI:30616"/>
        <dbReference type="ChEBI" id="CHEBI:61977"/>
        <dbReference type="ChEBI" id="CHEBI:456216"/>
        <dbReference type="EC" id="2.7.11.22"/>
    </reaction>
</comment>
<comment type="similarity">
    <text evidence="1">Belongs to the protein kinase superfamily. CMGC Ser/Thr protein kinase family. CDC2/CDKX subfamily.</text>
</comment>
<evidence type="ECO:0000313" key="13">
    <source>
        <dbReference type="Proteomes" id="UP000054538"/>
    </source>
</evidence>
<dbReference type="HOGENOM" id="CLU_000288_50_0_1"/>
<dbReference type="Proteomes" id="UP000054538">
    <property type="component" value="Unassembled WGS sequence"/>
</dbReference>
<evidence type="ECO:0000259" key="11">
    <source>
        <dbReference type="PROSITE" id="PS50011"/>
    </source>
</evidence>
<dbReference type="EMBL" id="KN825108">
    <property type="protein sequence ID" value="KIK94427.1"/>
    <property type="molecule type" value="Genomic_DNA"/>
</dbReference>
<reference evidence="13" key="2">
    <citation type="submission" date="2015-01" db="EMBL/GenBank/DDBJ databases">
        <title>Evolutionary Origins and Diversification of the Mycorrhizal Mutualists.</title>
        <authorList>
            <consortium name="DOE Joint Genome Institute"/>
            <consortium name="Mycorrhizal Genomics Consortium"/>
            <person name="Kohler A."/>
            <person name="Kuo A."/>
            <person name="Nagy L.G."/>
            <person name="Floudas D."/>
            <person name="Copeland A."/>
            <person name="Barry K.W."/>
            <person name="Cichocki N."/>
            <person name="Veneault-Fourrey C."/>
            <person name="LaButti K."/>
            <person name="Lindquist E.A."/>
            <person name="Lipzen A."/>
            <person name="Lundell T."/>
            <person name="Morin E."/>
            <person name="Murat C."/>
            <person name="Riley R."/>
            <person name="Ohm R."/>
            <person name="Sun H."/>
            <person name="Tunlid A."/>
            <person name="Henrissat B."/>
            <person name="Grigoriev I.V."/>
            <person name="Hibbett D.S."/>
            <person name="Martin F."/>
        </authorList>
    </citation>
    <scope>NUCLEOTIDE SEQUENCE [LARGE SCALE GENOMIC DNA]</scope>
    <source>
        <strain evidence="13">Ve08.2h10</strain>
    </source>
</reference>
<evidence type="ECO:0000256" key="3">
    <source>
        <dbReference type="ARBA" id="ARBA00022527"/>
    </source>
</evidence>
<reference evidence="12 13" key="1">
    <citation type="submission" date="2014-04" db="EMBL/GenBank/DDBJ databases">
        <authorList>
            <consortium name="DOE Joint Genome Institute"/>
            <person name="Kuo A."/>
            <person name="Kohler A."/>
            <person name="Jargeat P."/>
            <person name="Nagy L.G."/>
            <person name="Floudas D."/>
            <person name="Copeland A."/>
            <person name="Barry K.W."/>
            <person name="Cichocki N."/>
            <person name="Veneault-Fourrey C."/>
            <person name="LaButti K."/>
            <person name="Lindquist E.A."/>
            <person name="Lipzen A."/>
            <person name="Lundell T."/>
            <person name="Morin E."/>
            <person name="Murat C."/>
            <person name="Sun H."/>
            <person name="Tunlid A."/>
            <person name="Henrissat B."/>
            <person name="Grigoriev I.V."/>
            <person name="Hibbett D.S."/>
            <person name="Martin F."/>
            <person name="Nordberg H.P."/>
            <person name="Cantor M.N."/>
            <person name="Hua S.X."/>
        </authorList>
    </citation>
    <scope>NUCLEOTIDE SEQUENCE [LARGE SCALE GENOMIC DNA]</scope>
    <source>
        <strain evidence="12 13">Ve08.2h10</strain>
    </source>
</reference>
<dbReference type="GO" id="GO:0005634">
    <property type="term" value="C:nucleus"/>
    <property type="evidence" value="ECO:0007669"/>
    <property type="project" value="TreeGrafter"/>
</dbReference>
<name>A0A0D0DBB7_9AGAM</name>
<dbReference type="GO" id="GO:0004693">
    <property type="term" value="F:cyclin-dependent protein serine/threonine kinase activity"/>
    <property type="evidence" value="ECO:0007669"/>
    <property type="project" value="UniProtKB-EC"/>
</dbReference>
<dbReference type="SUPFAM" id="SSF56112">
    <property type="entry name" value="Protein kinase-like (PK-like)"/>
    <property type="match status" value="1"/>
</dbReference>
<evidence type="ECO:0000256" key="7">
    <source>
        <dbReference type="ARBA" id="ARBA00022840"/>
    </source>
</evidence>
<accession>A0A0D0DBB7</accession>
<evidence type="ECO:0000256" key="4">
    <source>
        <dbReference type="ARBA" id="ARBA00022679"/>
    </source>
</evidence>
<dbReference type="InParanoid" id="A0A0D0DBB7"/>
<keyword evidence="3" id="KW-0723">Serine/threonine-protein kinase</keyword>
<dbReference type="InterPro" id="IPR011009">
    <property type="entry name" value="Kinase-like_dom_sf"/>
</dbReference>
<organism evidence="12 13">
    <name type="scientific">Paxillus rubicundulus Ve08.2h10</name>
    <dbReference type="NCBI Taxonomy" id="930991"/>
    <lineage>
        <taxon>Eukaryota</taxon>
        <taxon>Fungi</taxon>
        <taxon>Dikarya</taxon>
        <taxon>Basidiomycota</taxon>
        <taxon>Agaricomycotina</taxon>
        <taxon>Agaricomycetes</taxon>
        <taxon>Agaricomycetidae</taxon>
        <taxon>Boletales</taxon>
        <taxon>Paxilineae</taxon>
        <taxon>Paxillaceae</taxon>
        <taxon>Paxillus</taxon>
    </lineage>
</organism>
<evidence type="ECO:0000256" key="2">
    <source>
        <dbReference type="ARBA" id="ARBA00012425"/>
    </source>
</evidence>
<sequence length="436" mass="48456">MSIVTRIQTESTTGTQFIAIKTSTTVHAKEPHDVIKEARLLALASHPNIIPLIKRELSQRFHSLSLWMPYIPYSLDDLLRSSKFSPHPLISFGSSTSSTIPTARESQFVVLAKSIIFQVLCGVSYLHSDNVQIAHRDIKPSNVLVTTSGCVQLIDFGIAIRTVDEPPAQAGDLWPESPHRMYFEVSTGPYRAPELLFGTRAYDAFKIDSWSLGVTLAEFFTPLRLLDDGYDDDEPLTSESDSDSESDKHIVPPEPFIIQKGIRASAPTTRWSRESLFDGSRGEIGLAWSIFKTRGTPNENNWPSFLGLPDAGKVTFVNVGGVDLAPLLPNLPPSVSHMPLDTKTHAPSTEMTCSPLDLVHRFLVYEPSSRLRPTDALRHPWFIVEPGLVLPEGYTSHPPWLDVSNTTFTLENQTRTLGDLLQMSVTRQDGRENQGL</sequence>
<evidence type="ECO:0000256" key="1">
    <source>
        <dbReference type="ARBA" id="ARBA00006485"/>
    </source>
</evidence>